<feature type="chain" id="PRO_5019408463" evidence="2">
    <location>
        <begin position="17"/>
        <end position="484"/>
    </location>
</feature>
<evidence type="ECO:0000256" key="1">
    <source>
        <dbReference type="SAM" id="Coils"/>
    </source>
</evidence>
<dbReference type="Proteomes" id="UP000282876">
    <property type="component" value="Unassembled WGS sequence"/>
</dbReference>
<dbReference type="AlphaFoldDB" id="A0A437AJV4"/>
<evidence type="ECO:0000256" key="2">
    <source>
        <dbReference type="SAM" id="SignalP"/>
    </source>
</evidence>
<name>A0A437AJV4_9MICR</name>
<feature type="coiled-coil region" evidence="1">
    <location>
        <begin position="221"/>
        <end position="248"/>
    </location>
</feature>
<keyword evidence="2" id="KW-0732">Signal</keyword>
<dbReference type="EMBL" id="RCSS01000539">
    <property type="protein sequence ID" value="RVD91399.1"/>
    <property type="molecule type" value="Genomic_DNA"/>
</dbReference>
<proteinExistence type="predicted"/>
<evidence type="ECO:0000313" key="3">
    <source>
        <dbReference type="EMBL" id="RVD91399.1"/>
    </source>
</evidence>
<organism evidence="3 4">
    <name type="scientific">Tubulinosema ratisbonensis</name>
    <dbReference type="NCBI Taxonomy" id="291195"/>
    <lineage>
        <taxon>Eukaryota</taxon>
        <taxon>Fungi</taxon>
        <taxon>Fungi incertae sedis</taxon>
        <taxon>Microsporidia</taxon>
        <taxon>Tubulinosematoidea</taxon>
        <taxon>Tubulinosematidae</taxon>
        <taxon>Tubulinosema</taxon>
    </lineage>
</organism>
<protein>
    <submittedName>
        <fullName evidence="3">Uncharacterized protein</fullName>
    </submittedName>
</protein>
<evidence type="ECO:0000313" key="4">
    <source>
        <dbReference type="Proteomes" id="UP000282876"/>
    </source>
</evidence>
<keyword evidence="4" id="KW-1185">Reference proteome</keyword>
<accession>A0A437AJV4</accession>
<keyword evidence="1" id="KW-0175">Coiled coil</keyword>
<dbReference type="VEuPathDB" id="MicrosporidiaDB:TUBRATIS_21520"/>
<comment type="caution">
    <text evidence="3">The sequence shown here is derived from an EMBL/GenBank/DDBJ whole genome shotgun (WGS) entry which is preliminary data.</text>
</comment>
<feature type="signal peptide" evidence="2">
    <location>
        <begin position="1"/>
        <end position="16"/>
    </location>
</feature>
<sequence>MLLISCYLSICLGAEALQWNRSNNYQDTCVKNPKTKSDSKSFWQRLGFGKKKTEEEKQKSVLKKELKRMQKLWIKKSKLSPKETQEELERLKFFIKNVDQTDDVEIEYLKKLTGNRFRTLFDLYSQKMPVRVQRVLDLRVCDMALQTQRTYLDLLRVAERNARILENDEIIFWMFLNGVKEMALQSDQLRKIAELTLKKLELCILVIQTGNASLIPDEIYKEKEETDLEQAKVEKQNFREEAMKDRTNEESLLEKEGIYDVPKRFDKERGGLCRLSQLLYSDLMTIDECKEKLTKAYNPEENVEKNDLGEDFAEKYTVERRESENYLARPQEMQGKIHRSEAQYDLQELHSSFTGYMTPSSGKSSFSLDYEEIYHEDLSASVSTSDLQEPLDVIPISEKILTHQDPASFNQKLEWFFASFYDETEQFFKNLYTPEKISDPNAKYQKLRQMLCFLERNKESDMLKLFYKKLSSDLSSFISAIELI</sequence>
<reference evidence="3 4" key="1">
    <citation type="submission" date="2018-10" db="EMBL/GenBank/DDBJ databases">
        <title>Draft genome sequence of the microsporidian Tubulinosema ratisbonensis.</title>
        <authorList>
            <person name="Polonais V."/>
            <person name="Peyretaillade E."/>
            <person name="Niehus S."/>
            <person name="Wawrzyniak I."/>
            <person name="Franchet A."/>
            <person name="Gaspin C."/>
            <person name="Reichstadt M."/>
            <person name="Belser C."/>
            <person name="Labadie K."/>
            <person name="Delbac F."/>
            <person name="Ferrandon D."/>
        </authorList>
    </citation>
    <scope>NUCLEOTIDE SEQUENCE [LARGE SCALE GENOMIC DNA]</scope>
    <source>
        <strain evidence="3 4">Franzen</strain>
    </source>
</reference>
<gene>
    <name evidence="3" type="ORF">TUBRATIS_21520</name>
</gene>